<feature type="binding site" evidence="11 14">
    <location>
        <position position="215"/>
    </location>
    <ligand>
        <name>NAD(+)</name>
        <dbReference type="ChEBI" id="CHEBI:57540"/>
    </ligand>
</feature>
<feature type="active site" description="Proton acceptor" evidence="11 13">
    <location>
        <position position="328"/>
    </location>
</feature>
<organism evidence="18 19">
    <name type="scientific">Reyranella soli</name>
    <dbReference type="NCBI Taxonomy" id="1230389"/>
    <lineage>
        <taxon>Bacteria</taxon>
        <taxon>Pseudomonadati</taxon>
        <taxon>Pseudomonadota</taxon>
        <taxon>Alphaproteobacteria</taxon>
        <taxon>Hyphomicrobiales</taxon>
        <taxon>Reyranellaceae</taxon>
        <taxon>Reyranella</taxon>
    </lineage>
</organism>
<feature type="binding site" evidence="11 16">
    <location>
        <position position="263"/>
    </location>
    <ligand>
        <name>Zn(2+)</name>
        <dbReference type="ChEBI" id="CHEBI:29105"/>
    </ligand>
</feature>
<keyword evidence="4 11" id="KW-0028">Amino-acid biosynthesis</keyword>
<dbReference type="Proteomes" id="UP000321058">
    <property type="component" value="Unassembled WGS sequence"/>
</dbReference>
<dbReference type="FunFam" id="3.40.50.1980:FF:000026">
    <property type="entry name" value="Histidinol dehydrogenase"/>
    <property type="match status" value="1"/>
</dbReference>
<dbReference type="CDD" id="cd06572">
    <property type="entry name" value="Histidinol_dh"/>
    <property type="match status" value="1"/>
</dbReference>
<evidence type="ECO:0000256" key="9">
    <source>
        <dbReference type="ARBA" id="ARBA00023102"/>
    </source>
</evidence>
<evidence type="ECO:0000256" key="7">
    <source>
        <dbReference type="ARBA" id="ARBA00023002"/>
    </source>
</evidence>
<keyword evidence="6 11" id="KW-0862">Zinc</keyword>
<dbReference type="InterPro" id="IPR016161">
    <property type="entry name" value="Ald_DH/histidinol_DH"/>
</dbReference>
<evidence type="ECO:0000256" key="15">
    <source>
        <dbReference type="PIRSR" id="PIRSR000099-3"/>
    </source>
</evidence>
<dbReference type="RefSeq" id="WP_147154813.1">
    <property type="nucleotide sequence ID" value="NZ_BKAJ01000131.1"/>
</dbReference>
<dbReference type="NCBIfam" id="TIGR00069">
    <property type="entry name" value="hisD"/>
    <property type="match status" value="1"/>
</dbReference>
<feature type="binding site" evidence="11 14">
    <location>
        <position position="131"/>
    </location>
    <ligand>
        <name>NAD(+)</name>
        <dbReference type="ChEBI" id="CHEBI:57540"/>
    </ligand>
</feature>
<comment type="cofactor">
    <cofactor evidence="11 16">
        <name>Zn(2+)</name>
        <dbReference type="ChEBI" id="CHEBI:29105"/>
    </cofactor>
    <text evidence="11 16">Binds 1 zinc ion per subunit.</text>
</comment>
<feature type="binding site" evidence="11 16">
    <location>
        <position position="260"/>
    </location>
    <ligand>
        <name>Zn(2+)</name>
        <dbReference type="ChEBI" id="CHEBI:29105"/>
    </ligand>
</feature>
<dbReference type="PANTHER" id="PTHR21256:SF2">
    <property type="entry name" value="HISTIDINE BIOSYNTHESIS TRIFUNCTIONAL PROTEIN"/>
    <property type="match status" value="1"/>
</dbReference>
<dbReference type="PIRSF" id="PIRSF000099">
    <property type="entry name" value="Histidinol_dh"/>
    <property type="match status" value="1"/>
</dbReference>
<dbReference type="GO" id="GO:0051287">
    <property type="term" value="F:NAD binding"/>
    <property type="evidence" value="ECO:0007669"/>
    <property type="project" value="InterPro"/>
</dbReference>
<dbReference type="OrthoDB" id="9805269at2"/>
<dbReference type="HAMAP" id="MF_01024">
    <property type="entry name" value="HisD"/>
    <property type="match status" value="1"/>
</dbReference>
<evidence type="ECO:0000313" key="18">
    <source>
        <dbReference type="EMBL" id="GEP59433.1"/>
    </source>
</evidence>
<evidence type="ECO:0000256" key="16">
    <source>
        <dbReference type="PIRSR" id="PIRSR000099-4"/>
    </source>
</evidence>
<evidence type="ECO:0000256" key="1">
    <source>
        <dbReference type="ARBA" id="ARBA00004940"/>
    </source>
</evidence>
<proteinExistence type="inferred from homology"/>
<dbReference type="EMBL" id="BKAJ01000131">
    <property type="protein sequence ID" value="GEP59433.1"/>
    <property type="molecule type" value="Genomic_DNA"/>
</dbReference>
<evidence type="ECO:0000256" key="8">
    <source>
        <dbReference type="ARBA" id="ARBA00023027"/>
    </source>
</evidence>
<dbReference type="GO" id="GO:0000105">
    <property type="term" value="P:L-histidine biosynthetic process"/>
    <property type="evidence" value="ECO:0007669"/>
    <property type="project" value="UniProtKB-UniRule"/>
</dbReference>
<dbReference type="Gene3D" id="1.20.5.1300">
    <property type="match status" value="1"/>
</dbReference>
<dbReference type="InterPro" id="IPR012131">
    <property type="entry name" value="Hstdl_DH"/>
</dbReference>
<dbReference type="GO" id="GO:0005829">
    <property type="term" value="C:cytosol"/>
    <property type="evidence" value="ECO:0007669"/>
    <property type="project" value="TreeGrafter"/>
</dbReference>
<keyword evidence="19" id="KW-1185">Reference proteome</keyword>
<keyword evidence="9 11" id="KW-0368">Histidine biosynthesis</keyword>
<feature type="binding site" evidence="11 15">
    <location>
        <position position="260"/>
    </location>
    <ligand>
        <name>substrate</name>
    </ligand>
</feature>
<keyword evidence="7 11" id="KW-0560">Oxidoreductase</keyword>
<evidence type="ECO:0000256" key="4">
    <source>
        <dbReference type="ARBA" id="ARBA00022605"/>
    </source>
</evidence>
<keyword evidence="8 11" id="KW-0520">NAD</keyword>
<evidence type="ECO:0000313" key="19">
    <source>
        <dbReference type="Proteomes" id="UP000321058"/>
    </source>
</evidence>
<dbReference type="AlphaFoldDB" id="A0A512NKF8"/>
<feature type="binding site" evidence="11 15">
    <location>
        <position position="364"/>
    </location>
    <ligand>
        <name>substrate</name>
    </ligand>
</feature>
<dbReference type="PROSITE" id="PS00611">
    <property type="entry name" value="HISOL_DEHYDROGENASE"/>
    <property type="match status" value="1"/>
</dbReference>
<dbReference type="FunFam" id="3.40.50.1980:FF:000001">
    <property type="entry name" value="Histidinol dehydrogenase"/>
    <property type="match status" value="1"/>
</dbReference>
<evidence type="ECO:0000256" key="3">
    <source>
        <dbReference type="ARBA" id="ARBA00012965"/>
    </source>
</evidence>
<dbReference type="PRINTS" id="PR00083">
    <property type="entry name" value="HOLDHDRGNASE"/>
</dbReference>
<dbReference type="InterPro" id="IPR022695">
    <property type="entry name" value="Histidinol_DH_monofunct"/>
</dbReference>
<dbReference type="GO" id="GO:0004399">
    <property type="term" value="F:histidinol dehydrogenase activity"/>
    <property type="evidence" value="ECO:0007669"/>
    <property type="project" value="UniProtKB-UniRule"/>
</dbReference>
<accession>A0A512NKF8</accession>
<gene>
    <name evidence="11 18" type="primary">hisD</name>
    <name evidence="18" type="ORF">RSO01_65990</name>
</gene>
<dbReference type="SUPFAM" id="SSF53720">
    <property type="entry name" value="ALDH-like"/>
    <property type="match status" value="1"/>
</dbReference>
<evidence type="ECO:0000256" key="11">
    <source>
        <dbReference type="HAMAP-Rule" id="MF_01024"/>
    </source>
</evidence>
<comment type="caution">
    <text evidence="18">The sequence shown here is derived from an EMBL/GenBank/DDBJ whole genome shotgun (WGS) entry which is preliminary data.</text>
</comment>
<dbReference type="UniPathway" id="UPA00031">
    <property type="reaction ID" value="UER00014"/>
</dbReference>
<comment type="pathway">
    <text evidence="1 11">Amino-acid biosynthesis; L-histidine biosynthesis; L-histidine from 5-phospho-alpha-D-ribose 1-diphosphate: step 9/9.</text>
</comment>
<evidence type="ECO:0000256" key="2">
    <source>
        <dbReference type="ARBA" id="ARBA00010178"/>
    </source>
</evidence>
<evidence type="ECO:0000256" key="17">
    <source>
        <dbReference type="RuleBase" id="RU004175"/>
    </source>
</evidence>
<feature type="binding site" evidence="11 15">
    <location>
        <position position="329"/>
    </location>
    <ligand>
        <name>substrate</name>
    </ligand>
</feature>
<feature type="binding site" evidence="11 15">
    <location>
        <position position="263"/>
    </location>
    <ligand>
        <name>substrate</name>
    </ligand>
</feature>
<evidence type="ECO:0000256" key="10">
    <source>
        <dbReference type="ARBA" id="ARBA00049489"/>
    </source>
</evidence>
<evidence type="ECO:0000256" key="14">
    <source>
        <dbReference type="PIRSR" id="PIRSR000099-2"/>
    </source>
</evidence>
<comment type="function">
    <text evidence="11">Catalyzes the sequential NAD-dependent oxidations of L-histidinol to L-histidinaldehyde and then to L-histidine.</text>
</comment>
<sequence length="435" mass="45561">MPPKRLDAAAPGFEKDFSDFLGRNRDSDENVDRVVADIIADVRARGDQAVVDYTRKFDWPGAELANLRISDAERRSAAAKVPAAQREALAFAAQRIEAFHRALLPQDVDFTDATGTRLGARYRPIDSVGVYVPGGTAAYPSSVLMNIVPAKVAGVARIVMVVPTPGGVLNPLVMLAAEIAGADEVWRIGGAQAVAALAYGTQSVAPVDKITGPGNAYVAAAKRRVFGQVGIDLIAGPSEILVVADGQNDPAWIAADLLSQAEHDASSQSILITDDAAFADRVAAAVETELSVMARADIARASWRDNGCIILVPDLPASAPIVDRIAAEHVELAMEAGPAEALAQRIRHAGAIFIGRHTPEAIGDYVAGTNHVLPTSRAARFSGGLSVADFLKRTSLVTCTPEALAELGPAALALAEAEGLGAHGRSVSIRLNRRG</sequence>
<dbReference type="PANTHER" id="PTHR21256">
    <property type="entry name" value="HISTIDINOL DEHYDROGENASE HDH"/>
    <property type="match status" value="1"/>
</dbReference>
<feature type="binding site" evidence="11 16">
    <location>
        <position position="364"/>
    </location>
    <ligand>
        <name>Zn(2+)</name>
        <dbReference type="ChEBI" id="CHEBI:29105"/>
    </ligand>
</feature>
<comment type="similarity">
    <text evidence="2 11 12 17">Belongs to the histidinol dehydrogenase family.</text>
</comment>
<feature type="active site" description="Proton acceptor" evidence="11 13">
    <location>
        <position position="329"/>
    </location>
</feature>
<evidence type="ECO:0000256" key="12">
    <source>
        <dbReference type="PIRNR" id="PIRNR000099"/>
    </source>
</evidence>
<dbReference type="GO" id="GO:0008270">
    <property type="term" value="F:zinc ion binding"/>
    <property type="evidence" value="ECO:0007669"/>
    <property type="project" value="UniProtKB-UniRule"/>
</dbReference>
<dbReference type="FunFam" id="1.20.5.1300:FF:000002">
    <property type="entry name" value="Histidinol dehydrogenase, chloroplastic"/>
    <property type="match status" value="1"/>
</dbReference>
<comment type="catalytic activity">
    <reaction evidence="10 11">
        <text>L-histidinol + 2 NAD(+) + H2O = L-histidine + 2 NADH + 3 H(+)</text>
        <dbReference type="Rhea" id="RHEA:20641"/>
        <dbReference type="ChEBI" id="CHEBI:15377"/>
        <dbReference type="ChEBI" id="CHEBI:15378"/>
        <dbReference type="ChEBI" id="CHEBI:57540"/>
        <dbReference type="ChEBI" id="CHEBI:57595"/>
        <dbReference type="ChEBI" id="CHEBI:57699"/>
        <dbReference type="ChEBI" id="CHEBI:57945"/>
        <dbReference type="EC" id="1.1.1.23"/>
    </reaction>
</comment>
<dbReference type="Pfam" id="PF00815">
    <property type="entry name" value="Histidinol_dh"/>
    <property type="match status" value="1"/>
</dbReference>
<evidence type="ECO:0000256" key="6">
    <source>
        <dbReference type="ARBA" id="ARBA00022833"/>
    </source>
</evidence>
<feature type="binding site" evidence="11 15">
    <location>
        <position position="418"/>
    </location>
    <ligand>
        <name>substrate</name>
    </ligand>
</feature>
<evidence type="ECO:0000256" key="13">
    <source>
        <dbReference type="PIRSR" id="PIRSR000099-1"/>
    </source>
</evidence>
<protein>
    <recommendedName>
        <fullName evidence="3 11">Histidinol dehydrogenase</fullName>
        <shortName evidence="11">HDH</shortName>
        <ecNumber evidence="3 11">1.1.1.23</ecNumber>
    </recommendedName>
</protein>
<dbReference type="Gene3D" id="3.40.50.1980">
    <property type="entry name" value="Nitrogenase molybdenum iron protein domain"/>
    <property type="match status" value="2"/>
</dbReference>
<feature type="binding site" evidence="11 16">
    <location>
        <position position="423"/>
    </location>
    <ligand>
        <name>Zn(2+)</name>
        <dbReference type="ChEBI" id="CHEBI:29105"/>
    </ligand>
</feature>
<dbReference type="InterPro" id="IPR001692">
    <property type="entry name" value="Histidinol_DH_CS"/>
</dbReference>
<feature type="binding site" evidence="11 15">
    <location>
        <position position="423"/>
    </location>
    <ligand>
        <name>substrate</name>
    </ligand>
</feature>
<dbReference type="EC" id="1.1.1.23" evidence="3 11"/>
<evidence type="ECO:0000256" key="5">
    <source>
        <dbReference type="ARBA" id="ARBA00022723"/>
    </source>
</evidence>
<name>A0A512NKF8_9HYPH</name>
<feature type="binding site" evidence="11 15">
    <location>
        <position position="238"/>
    </location>
    <ligand>
        <name>substrate</name>
    </ligand>
</feature>
<reference evidence="18 19" key="1">
    <citation type="submission" date="2019-07" db="EMBL/GenBank/DDBJ databases">
        <title>Whole genome shotgun sequence of Reyranella soli NBRC 108950.</title>
        <authorList>
            <person name="Hosoyama A."/>
            <person name="Uohara A."/>
            <person name="Ohji S."/>
            <person name="Ichikawa N."/>
        </authorList>
    </citation>
    <scope>NUCLEOTIDE SEQUENCE [LARGE SCALE GENOMIC DNA]</scope>
    <source>
        <strain evidence="18 19">NBRC 108950</strain>
    </source>
</reference>
<keyword evidence="5 11" id="KW-0479">Metal-binding</keyword>
<feature type="binding site" evidence="11 14">
    <location>
        <position position="192"/>
    </location>
    <ligand>
        <name>NAD(+)</name>
        <dbReference type="ChEBI" id="CHEBI:57540"/>
    </ligand>
</feature>